<dbReference type="InterPro" id="IPR051781">
    <property type="entry name" value="Metallo-dep_Hydrolase"/>
</dbReference>
<dbReference type="InterPro" id="IPR032466">
    <property type="entry name" value="Metal_Hydrolase"/>
</dbReference>
<dbReference type="InterPro" id="IPR013108">
    <property type="entry name" value="Amidohydro_3"/>
</dbReference>
<proteinExistence type="predicted"/>
<dbReference type="SUPFAM" id="SSF51556">
    <property type="entry name" value="Metallo-dependent hydrolases"/>
    <property type="match status" value="1"/>
</dbReference>
<feature type="domain" description="Amidohydrolase 3" evidence="1">
    <location>
        <begin position="313"/>
        <end position="402"/>
    </location>
</feature>
<accession>A0A2N1PUV2</accession>
<organism evidence="2 3">
    <name type="scientific">Candidatus Wallbacteria bacterium HGW-Wallbacteria-1</name>
    <dbReference type="NCBI Taxonomy" id="2013854"/>
    <lineage>
        <taxon>Bacteria</taxon>
        <taxon>Candidatus Walliibacteriota</taxon>
    </lineage>
</organism>
<protein>
    <submittedName>
        <fullName evidence="2">Amidohydrolase</fullName>
    </submittedName>
</protein>
<dbReference type="SUPFAM" id="SSF51338">
    <property type="entry name" value="Composite domain of metallo-dependent hydrolases"/>
    <property type="match status" value="1"/>
</dbReference>
<keyword evidence="2" id="KW-0378">Hydrolase</keyword>
<dbReference type="InterPro" id="IPR011059">
    <property type="entry name" value="Metal-dep_hydrolase_composite"/>
</dbReference>
<evidence type="ECO:0000313" key="2">
    <source>
        <dbReference type="EMBL" id="PKK92123.1"/>
    </source>
</evidence>
<sequence>MSRDFSGSGFPESLISPPAGMILGGIVKKALIPDVLFSPTMGEIRDTALLVDNGKIAGTVNRNQVPDEWATVEMEGVLTPGLVESHCHVGVHIIGQTGQVDCNEMVEPVTPHVRAYDGVDPRDPGFEMALAGGVTSVHILPGSANVFGGVGTLLATSGQNLHNMTIIENIGLKGAFGENPKGCYGSKGGPSTRMGVAALFRLWMTRARHYVLKREKALASDDLFEPDLRLEALAELLDGSQVLRAHCHRADDICTCIRLCQEFEIKFRLEHGTQAMDVLEPIISSGAMIAYGPALSPPKKYENSGRCLRKAAFLLDSGVPLALSTDHPVTSIDTLQVMAGMLLRYGVRREMALASITSNAARVIGAEDLIGDLREGMRADLVLWRGDPLDPRVPPARVYVGGCQVLGG</sequence>
<reference evidence="2 3" key="1">
    <citation type="journal article" date="2017" name="ISME J.">
        <title>Potential for microbial H2 and metal transformations associated with novel bacteria and archaea in deep terrestrial subsurface sediments.</title>
        <authorList>
            <person name="Hernsdorf A.W."/>
            <person name="Amano Y."/>
            <person name="Miyakawa K."/>
            <person name="Ise K."/>
            <person name="Suzuki Y."/>
            <person name="Anantharaman K."/>
            <person name="Probst A."/>
            <person name="Burstein D."/>
            <person name="Thomas B.C."/>
            <person name="Banfield J.F."/>
        </authorList>
    </citation>
    <scope>NUCLEOTIDE SEQUENCE [LARGE SCALE GENOMIC DNA]</scope>
    <source>
        <strain evidence="2">HGW-Wallbacteria-1</strain>
    </source>
</reference>
<gene>
    <name evidence="2" type="ORF">CVV64_01510</name>
</gene>
<dbReference type="AlphaFoldDB" id="A0A2N1PUV2"/>
<dbReference type="GO" id="GO:0016810">
    <property type="term" value="F:hydrolase activity, acting on carbon-nitrogen (but not peptide) bonds"/>
    <property type="evidence" value="ECO:0007669"/>
    <property type="project" value="InterPro"/>
</dbReference>
<evidence type="ECO:0000313" key="3">
    <source>
        <dbReference type="Proteomes" id="UP000233256"/>
    </source>
</evidence>
<dbReference type="Gene3D" id="3.20.20.140">
    <property type="entry name" value="Metal-dependent hydrolases"/>
    <property type="match status" value="1"/>
</dbReference>
<evidence type="ECO:0000259" key="1">
    <source>
        <dbReference type="Pfam" id="PF07969"/>
    </source>
</evidence>
<dbReference type="Proteomes" id="UP000233256">
    <property type="component" value="Unassembled WGS sequence"/>
</dbReference>
<dbReference type="Pfam" id="PF07969">
    <property type="entry name" value="Amidohydro_3"/>
    <property type="match status" value="1"/>
</dbReference>
<dbReference type="EMBL" id="PGXC01000001">
    <property type="protein sequence ID" value="PKK92123.1"/>
    <property type="molecule type" value="Genomic_DNA"/>
</dbReference>
<comment type="caution">
    <text evidence="2">The sequence shown here is derived from an EMBL/GenBank/DDBJ whole genome shotgun (WGS) entry which is preliminary data.</text>
</comment>
<name>A0A2N1PUV2_9BACT</name>
<dbReference type="PANTHER" id="PTHR43135:SF3">
    <property type="entry name" value="ALPHA-D-RIBOSE 1-METHYLPHOSPHONATE 5-TRIPHOSPHATE DIPHOSPHATASE"/>
    <property type="match status" value="1"/>
</dbReference>
<dbReference type="PANTHER" id="PTHR43135">
    <property type="entry name" value="ALPHA-D-RIBOSE 1-METHYLPHOSPHONATE 5-TRIPHOSPHATE DIPHOSPHATASE"/>
    <property type="match status" value="1"/>
</dbReference>